<protein>
    <submittedName>
        <fullName evidence="1">Uncharacterized protein</fullName>
    </submittedName>
</protein>
<dbReference type="Proteomes" id="UP001064048">
    <property type="component" value="Chromosome Z"/>
</dbReference>
<reference evidence="1 2" key="1">
    <citation type="journal article" date="2022" name="Genome Biol. Evol.">
        <title>The Spruce Budworm Genome: Reconstructing the Evolutionary History of Antifreeze Proteins.</title>
        <authorList>
            <person name="Beliveau C."/>
            <person name="Gagne P."/>
            <person name="Picq S."/>
            <person name="Vernygora O."/>
            <person name="Keeling C.I."/>
            <person name="Pinkney K."/>
            <person name="Doucet D."/>
            <person name="Wen F."/>
            <person name="Johnston J.S."/>
            <person name="Maaroufi H."/>
            <person name="Boyle B."/>
            <person name="Laroche J."/>
            <person name="Dewar K."/>
            <person name="Juretic N."/>
            <person name="Blackburn G."/>
            <person name="Nisole A."/>
            <person name="Brunet B."/>
            <person name="Brandao M."/>
            <person name="Lumley L."/>
            <person name="Duan J."/>
            <person name="Quan G."/>
            <person name="Lucarotti C.J."/>
            <person name="Roe A.D."/>
            <person name="Sperling F.A.H."/>
            <person name="Levesque R.C."/>
            <person name="Cusson M."/>
        </authorList>
    </citation>
    <scope>NUCLEOTIDE SEQUENCE [LARGE SCALE GENOMIC DNA]</scope>
    <source>
        <strain evidence="1">Glfc:IPQL:Cfum</strain>
    </source>
</reference>
<comment type="caution">
    <text evidence="1">The sequence shown here is derived from an EMBL/GenBank/DDBJ whole genome shotgun (WGS) entry which is preliminary data.</text>
</comment>
<sequence>MASPRTRRKLNYIRTLDNNHKCFECETSNPQWVSVTYGIWICLECSGVHRSLGVHLSFVRSVTMDKWKDIELEKMMRRKPREPEKKKTCTISKDASGPLSRYLEYYNRYRLRAAPHRPATALCVSKILTLALEGECKPPHYFQKKLECHIDDAGLIEQVGGNAKAKEFLESQPDYKPGMTIPQKYNTKAAAMYRQKIAALAEGETWSPSDYKPDTVEKSSEWSQSRDFYSSGDNAFHTSGSDNNISYHSEYGSGRYTGFGNQKQSQSTPMSPVHSGNEVVDNTLASLATGWSMFTSSVTKAARSATESAVRYGGIATQKVSEMATTVTEKVNNRGGWSSLGGASEARRGSNTGSPHQAPGYGAMKSSTSEPYSQWNEQSQPWKESVATRNNLDGRDLSQVGVSSPPPDVKNITIRKSEDNWDWLNN</sequence>
<evidence type="ECO:0000313" key="2">
    <source>
        <dbReference type="Proteomes" id="UP001064048"/>
    </source>
</evidence>
<organism evidence="1 2">
    <name type="scientific">Choristoneura fumiferana</name>
    <name type="common">Spruce budworm moth</name>
    <name type="synonym">Archips fumiferana</name>
    <dbReference type="NCBI Taxonomy" id="7141"/>
    <lineage>
        <taxon>Eukaryota</taxon>
        <taxon>Metazoa</taxon>
        <taxon>Ecdysozoa</taxon>
        <taxon>Arthropoda</taxon>
        <taxon>Hexapoda</taxon>
        <taxon>Insecta</taxon>
        <taxon>Pterygota</taxon>
        <taxon>Neoptera</taxon>
        <taxon>Endopterygota</taxon>
        <taxon>Lepidoptera</taxon>
        <taxon>Glossata</taxon>
        <taxon>Ditrysia</taxon>
        <taxon>Tortricoidea</taxon>
        <taxon>Tortricidae</taxon>
        <taxon>Tortricinae</taxon>
        <taxon>Choristoneura</taxon>
    </lineage>
</organism>
<accession>A0ACC0K4M3</accession>
<proteinExistence type="predicted"/>
<keyword evidence="2" id="KW-1185">Reference proteome</keyword>
<name>A0ACC0K4M3_CHOFU</name>
<evidence type="ECO:0000313" key="1">
    <source>
        <dbReference type="EMBL" id="KAI8431200.1"/>
    </source>
</evidence>
<gene>
    <name evidence="1" type="ORF">MSG28_001238</name>
</gene>
<dbReference type="EMBL" id="CM046131">
    <property type="protein sequence ID" value="KAI8431200.1"/>
    <property type="molecule type" value="Genomic_DNA"/>
</dbReference>